<dbReference type="AlphaFoldDB" id="A0A6L7G6U7"/>
<organism evidence="1 2">
    <name type="scientific">Pseudooceanicola albus</name>
    <dbReference type="NCBI Taxonomy" id="2692189"/>
    <lineage>
        <taxon>Bacteria</taxon>
        <taxon>Pseudomonadati</taxon>
        <taxon>Pseudomonadota</taxon>
        <taxon>Alphaproteobacteria</taxon>
        <taxon>Rhodobacterales</taxon>
        <taxon>Paracoccaceae</taxon>
        <taxon>Pseudooceanicola</taxon>
    </lineage>
</organism>
<keyword evidence="2" id="KW-1185">Reference proteome</keyword>
<dbReference type="RefSeq" id="WP_160896122.1">
    <property type="nucleotide sequence ID" value="NZ_WUMU01000023.1"/>
</dbReference>
<gene>
    <name evidence="1" type="ORF">GR170_19335</name>
</gene>
<dbReference type="EMBL" id="WUMU01000023">
    <property type="protein sequence ID" value="MXN19994.1"/>
    <property type="molecule type" value="Genomic_DNA"/>
</dbReference>
<proteinExistence type="predicted"/>
<sequence length="67" mass="7619">MSPVSPSPRPVRALRFVACGTGQAYRINGRLLTVYARDTEQAAREMMLGRDPRRWRVQILPPDPRLA</sequence>
<evidence type="ECO:0000313" key="1">
    <source>
        <dbReference type="EMBL" id="MXN19994.1"/>
    </source>
</evidence>
<dbReference type="Proteomes" id="UP000477911">
    <property type="component" value="Unassembled WGS sequence"/>
</dbReference>
<accession>A0A6L7G6U7</accession>
<protein>
    <submittedName>
        <fullName evidence="1">Uncharacterized protein</fullName>
    </submittedName>
</protein>
<evidence type="ECO:0000313" key="2">
    <source>
        <dbReference type="Proteomes" id="UP000477911"/>
    </source>
</evidence>
<comment type="caution">
    <text evidence="1">The sequence shown here is derived from an EMBL/GenBank/DDBJ whole genome shotgun (WGS) entry which is preliminary data.</text>
</comment>
<reference evidence="1 2" key="1">
    <citation type="submission" date="2019-12" db="EMBL/GenBank/DDBJ databases">
        <authorList>
            <person name="Li M."/>
        </authorList>
    </citation>
    <scope>NUCLEOTIDE SEQUENCE [LARGE SCALE GENOMIC DNA]</scope>
    <source>
        <strain evidence="1 2">GBMRC 2024</strain>
    </source>
</reference>
<name>A0A6L7G6U7_9RHOB</name>